<feature type="domain" description="COMM" evidence="1">
    <location>
        <begin position="317"/>
        <end position="377"/>
    </location>
</feature>
<keyword evidence="3" id="KW-1185">Reference proteome</keyword>
<evidence type="ECO:0000259" key="1">
    <source>
        <dbReference type="Pfam" id="PF07258"/>
    </source>
</evidence>
<reference evidence="2 3" key="1">
    <citation type="journal article" date="2020" name="Mol. Plant">
        <title>The Chromosome-Based Rubber Tree Genome Provides New Insights into Spurge Genome Evolution and Rubber Biosynthesis.</title>
        <authorList>
            <person name="Liu J."/>
            <person name="Shi C."/>
            <person name="Shi C.C."/>
            <person name="Li W."/>
            <person name="Zhang Q.J."/>
            <person name="Zhang Y."/>
            <person name="Li K."/>
            <person name="Lu H.F."/>
            <person name="Shi C."/>
            <person name="Zhu S.T."/>
            <person name="Xiao Z.Y."/>
            <person name="Nan H."/>
            <person name="Yue Y."/>
            <person name="Zhu X.G."/>
            <person name="Wu Y."/>
            <person name="Hong X.N."/>
            <person name="Fan G.Y."/>
            <person name="Tong Y."/>
            <person name="Zhang D."/>
            <person name="Mao C.L."/>
            <person name="Liu Y.L."/>
            <person name="Hao S.J."/>
            <person name="Liu W.Q."/>
            <person name="Lv M.Q."/>
            <person name="Zhang H.B."/>
            <person name="Liu Y."/>
            <person name="Hu-Tang G.R."/>
            <person name="Wang J.P."/>
            <person name="Wang J.H."/>
            <person name="Sun Y.H."/>
            <person name="Ni S.B."/>
            <person name="Chen W.B."/>
            <person name="Zhang X.C."/>
            <person name="Jiao Y.N."/>
            <person name="Eichler E.E."/>
            <person name="Li G.H."/>
            <person name="Liu X."/>
            <person name="Gao L.Z."/>
        </authorList>
    </citation>
    <scope>NUCLEOTIDE SEQUENCE [LARGE SCALE GENOMIC DNA]</scope>
    <source>
        <strain evidence="3">cv. GT1</strain>
        <tissue evidence="2">Leaf</tissue>
    </source>
</reference>
<evidence type="ECO:0000313" key="3">
    <source>
        <dbReference type="Proteomes" id="UP000467840"/>
    </source>
</evidence>
<dbReference type="InterPro" id="IPR017920">
    <property type="entry name" value="COMM"/>
</dbReference>
<proteinExistence type="predicted"/>
<dbReference type="PANTHER" id="PTHR15663">
    <property type="entry name" value="COMM DOMAIN-CONTAINING PROTEIN 9"/>
    <property type="match status" value="1"/>
</dbReference>
<accession>A0A6A6MCW2</accession>
<organism evidence="2 3">
    <name type="scientific">Hevea brasiliensis</name>
    <name type="common">Para rubber tree</name>
    <name type="synonym">Siphonia brasiliensis</name>
    <dbReference type="NCBI Taxonomy" id="3981"/>
    <lineage>
        <taxon>Eukaryota</taxon>
        <taxon>Viridiplantae</taxon>
        <taxon>Streptophyta</taxon>
        <taxon>Embryophyta</taxon>
        <taxon>Tracheophyta</taxon>
        <taxon>Spermatophyta</taxon>
        <taxon>Magnoliopsida</taxon>
        <taxon>eudicotyledons</taxon>
        <taxon>Gunneridae</taxon>
        <taxon>Pentapetalae</taxon>
        <taxon>rosids</taxon>
        <taxon>fabids</taxon>
        <taxon>Malpighiales</taxon>
        <taxon>Euphorbiaceae</taxon>
        <taxon>Crotonoideae</taxon>
        <taxon>Micrandreae</taxon>
        <taxon>Hevea</taxon>
    </lineage>
</organism>
<evidence type="ECO:0000313" key="2">
    <source>
        <dbReference type="EMBL" id="KAF2311500.1"/>
    </source>
</evidence>
<dbReference type="InterPro" id="IPR011990">
    <property type="entry name" value="TPR-like_helical_dom_sf"/>
</dbReference>
<dbReference type="Pfam" id="PF07258">
    <property type="entry name" value="COMM_domain"/>
    <property type="match status" value="1"/>
</dbReference>
<gene>
    <name evidence="2" type="ORF">GH714_024394</name>
</gene>
<dbReference type="PANTHER" id="PTHR15663:SF4">
    <property type="entry name" value="COMM DOMAIN-CONTAINING PROTEIN 9"/>
    <property type="match status" value="1"/>
</dbReference>
<dbReference type="EMBL" id="JAAGAX010000006">
    <property type="protein sequence ID" value="KAF2311500.1"/>
    <property type="molecule type" value="Genomic_DNA"/>
</dbReference>
<sequence>MEAFRMFLIMWDEFSDAGSRIFATMILASAGLGLISAGKQLYTCTLKMGVGDDIFVSCALINMYSKRGRIGAHCIFVEMPEKSTVGWNTMINAPCRFASLDYAKQAHAGIVAHGFGLDTVANPALVYFYGKRERVEDSRWIEVKKEAYVLHSGDKSYAQRKEIYQKVDYLMKEISKHGYVPEKKTLLLDVMDSMYCRTIMEHTFWDHLPLLVRANSKESVEYILQALWRTRKAGLDAADRQVICEMLHLQNDSDLDPLLVCLRMLIRRCVYENINKDEIQKLFPNEVLPELQRLLTILLQKFQREWQEDVFKDQVILPRLKAMTWNMANQDTAEVTEPMAVINLKLQNDAPSHSGELDVKFQLSKDTLETMVKSMYCIRDQLSDTGCLMEALGYPGELRLSNLNTPIAIDQWVLLLHFSWCLKPSYVNEGFDNAGSSIIGVIVAI</sequence>
<dbReference type="Proteomes" id="UP000467840">
    <property type="component" value="Chromosome 14"/>
</dbReference>
<dbReference type="Gene3D" id="1.25.40.10">
    <property type="entry name" value="Tetratricopeptide repeat domain"/>
    <property type="match status" value="1"/>
</dbReference>
<protein>
    <recommendedName>
        <fullName evidence="1">COMM domain-containing protein</fullName>
    </recommendedName>
</protein>
<dbReference type="AlphaFoldDB" id="A0A6A6MCW2"/>
<dbReference type="InterPro" id="IPR037360">
    <property type="entry name" value="COMMD9"/>
</dbReference>
<name>A0A6A6MCW2_HEVBR</name>
<comment type="caution">
    <text evidence="2">The sequence shown here is derived from an EMBL/GenBank/DDBJ whole genome shotgun (WGS) entry which is preliminary data.</text>
</comment>